<evidence type="ECO:0000256" key="4">
    <source>
        <dbReference type="ARBA" id="ARBA00009461"/>
    </source>
</evidence>
<evidence type="ECO:0000259" key="9">
    <source>
        <dbReference type="SMART" id="SM01312"/>
    </source>
</evidence>
<dbReference type="Proteomes" id="UP000620124">
    <property type="component" value="Unassembled WGS sequence"/>
</dbReference>
<dbReference type="PANTHER" id="PTHR41391:SF1">
    <property type="entry name" value="RESTRICTION OF TELOMERE CAPPING PROTEIN 4"/>
    <property type="match status" value="1"/>
</dbReference>
<dbReference type="GO" id="GO:0005737">
    <property type="term" value="C:cytoplasm"/>
    <property type="evidence" value="ECO:0007669"/>
    <property type="project" value="UniProtKB-SubCell"/>
</dbReference>
<dbReference type="Pfam" id="PF14474">
    <property type="entry name" value="RTC4"/>
    <property type="match status" value="1"/>
</dbReference>
<reference evidence="10" key="1">
    <citation type="submission" date="2020-05" db="EMBL/GenBank/DDBJ databases">
        <title>Mycena genomes resolve the evolution of fungal bioluminescence.</title>
        <authorList>
            <person name="Tsai I.J."/>
        </authorList>
    </citation>
    <scope>NUCLEOTIDE SEQUENCE</scope>
    <source>
        <strain evidence="10">CCC161011</strain>
    </source>
</reference>
<feature type="compositionally biased region" description="Polar residues" evidence="8">
    <location>
        <begin position="1"/>
        <end position="23"/>
    </location>
</feature>
<evidence type="ECO:0000256" key="7">
    <source>
        <dbReference type="ARBA" id="ARBA00023242"/>
    </source>
</evidence>
<evidence type="ECO:0000313" key="10">
    <source>
        <dbReference type="EMBL" id="KAF7360731.1"/>
    </source>
</evidence>
<organism evidence="10 11">
    <name type="scientific">Mycena venus</name>
    <dbReference type="NCBI Taxonomy" id="2733690"/>
    <lineage>
        <taxon>Eukaryota</taxon>
        <taxon>Fungi</taxon>
        <taxon>Dikarya</taxon>
        <taxon>Basidiomycota</taxon>
        <taxon>Agaricomycotina</taxon>
        <taxon>Agaricomycetes</taxon>
        <taxon>Agaricomycetidae</taxon>
        <taxon>Agaricales</taxon>
        <taxon>Marasmiineae</taxon>
        <taxon>Mycenaceae</taxon>
        <taxon>Mycena</taxon>
    </lineage>
</organism>
<name>A0A8H7D6J7_9AGAR</name>
<proteinExistence type="inferred from homology"/>
<dbReference type="InterPro" id="IPR028094">
    <property type="entry name" value="RTC4_C"/>
</dbReference>
<dbReference type="OrthoDB" id="128308at2759"/>
<dbReference type="SMART" id="SM01312">
    <property type="entry name" value="RTC4"/>
    <property type="match status" value="1"/>
</dbReference>
<evidence type="ECO:0000256" key="5">
    <source>
        <dbReference type="ARBA" id="ARBA00015162"/>
    </source>
</evidence>
<dbReference type="EMBL" id="JACAZI010000005">
    <property type="protein sequence ID" value="KAF7360731.1"/>
    <property type="molecule type" value="Genomic_DNA"/>
</dbReference>
<dbReference type="AlphaFoldDB" id="A0A8H7D6J7"/>
<sequence>MPFQIPSLTRIPTTPFTGKQSPSSGPPICQQHEFECSMIPMAELFGWKQEIDFKVVERRVRSMHKALQALIDNAELRELNPFWQKAIQLKNQGLAGDINTFHLFQTGYYGEQGLQIISNTLPRVLIFPDNIHPLTSAQFVAFVLIPEVAACLVMEDMGPGADKTQAIGRMMDSSAYGALMFPAGDS</sequence>
<evidence type="ECO:0000313" key="11">
    <source>
        <dbReference type="Proteomes" id="UP000620124"/>
    </source>
</evidence>
<dbReference type="PANTHER" id="PTHR41391">
    <property type="entry name" value="RESTRICTION OF TELOMERE CAPPING PROTEIN 4"/>
    <property type="match status" value="1"/>
</dbReference>
<comment type="similarity">
    <text evidence="4">Belongs to the RTC4 family.</text>
</comment>
<dbReference type="GO" id="GO:0005634">
    <property type="term" value="C:nucleus"/>
    <property type="evidence" value="ECO:0007669"/>
    <property type="project" value="UniProtKB-SubCell"/>
</dbReference>
<evidence type="ECO:0000256" key="1">
    <source>
        <dbReference type="ARBA" id="ARBA00002738"/>
    </source>
</evidence>
<evidence type="ECO:0000256" key="2">
    <source>
        <dbReference type="ARBA" id="ARBA00004123"/>
    </source>
</evidence>
<evidence type="ECO:0000256" key="3">
    <source>
        <dbReference type="ARBA" id="ARBA00004496"/>
    </source>
</evidence>
<comment type="function">
    <text evidence="1">May be involved in a process influencing telomere capping.</text>
</comment>
<comment type="subcellular location">
    <subcellularLocation>
        <location evidence="3">Cytoplasm</location>
    </subcellularLocation>
    <subcellularLocation>
        <location evidence="2">Nucleus</location>
    </subcellularLocation>
</comment>
<keyword evidence="7" id="KW-0539">Nucleus</keyword>
<evidence type="ECO:0000256" key="6">
    <source>
        <dbReference type="ARBA" id="ARBA00022490"/>
    </source>
</evidence>
<feature type="domain" description="Restriction of telomere capping protein 4 C-terminal" evidence="9">
    <location>
        <begin position="94"/>
        <end position="183"/>
    </location>
</feature>
<keyword evidence="11" id="KW-1185">Reference proteome</keyword>
<comment type="caution">
    <text evidence="10">The sequence shown here is derived from an EMBL/GenBank/DDBJ whole genome shotgun (WGS) entry which is preliminary data.</text>
</comment>
<dbReference type="InterPro" id="IPR039024">
    <property type="entry name" value="RTC4"/>
</dbReference>
<protein>
    <recommendedName>
        <fullName evidence="5">Restriction of telomere capping protein 4</fullName>
    </recommendedName>
</protein>
<keyword evidence="6" id="KW-0963">Cytoplasm</keyword>
<evidence type="ECO:0000256" key="8">
    <source>
        <dbReference type="SAM" id="MobiDB-lite"/>
    </source>
</evidence>
<feature type="region of interest" description="Disordered" evidence="8">
    <location>
        <begin position="1"/>
        <end position="27"/>
    </location>
</feature>
<gene>
    <name evidence="10" type="ORF">MVEN_00805000</name>
</gene>
<accession>A0A8H7D6J7</accession>